<dbReference type="PIRSF" id="PIRSF017393">
    <property type="entry name" value="MTase_SAV2177"/>
    <property type="match status" value="1"/>
</dbReference>
<protein>
    <submittedName>
        <fullName evidence="2">SAM-dependent methyltransferase</fullName>
    </submittedName>
</protein>
<dbReference type="InterPro" id="IPR029063">
    <property type="entry name" value="SAM-dependent_MTases_sf"/>
</dbReference>
<dbReference type="GO" id="GO:0008168">
    <property type="term" value="F:methyltransferase activity"/>
    <property type="evidence" value="ECO:0007669"/>
    <property type="project" value="UniProtKB-KW"/>
</dbReference>
<dbReference type="EMBL" id="BAAAGX010000010">
    <property type="protein sequence ID" value="GAA0241261.1"/>
    <property type="molecule type" value="Genomic_DNA"/>
</dbReference>
<dbReference type="InterPro" id="IPR006764">
    <property type="entry name" value="SAM_dep_MeTrfase_SAV2177_type"/>
</dbReference>
<dbReference type="GO" id="GO:0032259">
    <property type="term" value="P:methylation"/>
    <property type="evidence" value="ECO:0007669"/>
    <property type="project" value="UniProtKB-KW"/>
</dbReference>
<sequence>MWSAIMPLDGPDIDTSVAHPARRYNYWLGGKDNFAADRESGDAIAAAFPGMVVAARENRKFLRRAVRYLAADAGVRQFLDVGTGIPTEPNLHEVAQAVDPSARVVYVDNDPIVLAHANALLTGTDQGVTTYVDADVRDPARILAEARATLDFDRPIGLTLLAIMHFVPDADGAHALVAELVDALAPGSYLALSHATGDFIPPEIVAEMAKRDARSKSPVVDRDRAAFARFFSGLELVDPGIVTVARWREDTEEGDRPADETVSLYGAVARKP</sequence>
<proteinExistence type="predicted"/>
<accession>A0ABP3DVQ9</accession>
<organism evidence="2 3">
    <name type="scientific">Cryptosporangium japonicum</name>
    <dbReference type="NCBI Taxonomy" id="80872"/>
    <lineage>
        <taxon>Bacteria</taxon>
        <taxon>Bacillati</taxon>
        <taxon>Actinomycetota</taxon>
        <taxon>Actinomycetes</taxon>
        <taxon>Cryptosporangiales</taxon>
        <taxon>Cryptosporangiaceae</taxon>
        <taxon>Cryptosporangium</taxon>
    </lineage>
</organism>
<keyword evidence="2" id="KW-0808">Transferase</keyword>
<comment type="caution">
    <text evidence="2">The sequence shown here is derived from an EMBL/GenBank/DDBJ whole genome shotgun (WGS) entry which is preliminary data.</text>
</comment>
<dbReference type="SUPFAM" id="SSF53335">
    <property type="entry name" value="S-adenosyl-L-methionine-dependent methyltransferases"/>
    <property type="match status" value="1"/>
</dbReference>
<evidence type="ECO:0000313" key="2">
    <source>
        <dbReference type="EMBL" id="GAA0241261.1"/>
    </source>
</evidence>
<keyword evidence="3" id="KW-1185">Reference proteome</keyword>
<name>A0ABP3DVQ9_9ACTN</name>
<feature type="region of interest" description="Disordered" evidence="1">
    <location>
        <begin position="251"/>
        <end position="272"/>
    </location>
</feature>
<reference evidence="3" key="1">
    <citation type="journal article" date="2019" name="Int. J. Syst. Evol. Microbiol.">
        <title>The Global Catalogue of Microorganisms (GCM) 10K type strain sequencing project: providing services to taxonomists for standard genome sequencing and annotation.</title>
        <authorList>
            <consortium name="The Broad Institute Genomics Platform"/>
            <consortium name="The Broad Institute Genome Sequencing Center for Infectious Disease"/>
            <person name="Wu L."/>
            <person name="Ma J."/>
        </authorList>
    </citation>
    <scope>NUCLEOTIDE SEQUENCE [LARGE SCALE GENOMIC DNA]</scope>
    <source>
        <strain evidence="3">JCM 10425</strain>
    </source>
</reference>
<dbReference type="Gene3D" id="3.40.50.150">
    <property type="entry name" value="Vaccinia Virus protein VP39"/>
    <property type="match status" value="1"/>
</dbReference>
<dbReference type="Proteomes" id="UP001500967">
    <property type="component" value="Unassembled WGS sequence"/>
</dbReference>
<gene>
    <name evidence="2" type="ORF">GCM10009539_28290</name>
</gene>
<evidence type="ECO:0000256" key="1">
    <source>
        <dbReference type="SAM" id="MobiDB-lite"/>
    </source>
</evidence>
<evidence type="ECO:0000313" key="3">
    <source>
        <dbReference type="Proteomes" id="UP001500967"/>
    </source>
</evidence>
<dbReference type="Pfam" id="PF04672">
    <property type="entry name" value="Methyltransf_19"/>
    <property type="match status" value="1"/>
</dbReference>
<keyword evidence="2" id="KW-0489">Methyltransferase</keyword>